<organism evidence="1 2">
    <name type="scientific">Anoxybacterium hadale</name>
    <dbReference type="NCBI Taxonomy" id="3408580"/>
    <lineage>
        <taxon>Bacteria</taxon>
        <taxon>Bacillati</taxon>
        <taxon>Bacillota</taxon>
        <taxon>Clostridia</taxon>
        <taxon>Peptostreptococcales</taxon>
        <taxon>Anaerovoracaceae</taxon>
        <taxon>Anoxybacterium</taxon>
    </lineage>
</organism>
<dbReference type="Proteomes" id="UP000594014">
    <property type="component" value="Chromosome"/>
</dbReference>
<reference evidence="1" key="1">
    <citation type="submission" date="2019-08" db="EMBL/GenBank/DDBJ databases">
        <title>Genome sequence of Clostridiales bacterium MT110.</title>
        <authorList>
            <person name="Cao J."/>
        </authorList>
    </citation>
    <scope>NUCLEOTIDE SEQUENCE</scope>
    <source>
        <strain evidence="1">MT110</strain>
    </source>
</reference>
<evidence type="ECO:0000313" key="1">
    <source>
        <dbReference type="EMBL" id="QOX65377.1"/>
    </source>
</evidence>
<gene>
    <name evidence="1" type="ORF">FRZ06_19465</name>
</gene>
<evidence type="ECO:0000313" key="2">
    <source>
        <dbReference type="Proteomes" id="UP000594014"/>
    </source>
</evidence>
<proteinExistence type="predicted"/>
<name>A0ACD1AFN8_9FIRM</name>
<protein>
    <submittedName>
        <fullName evidence="1">PucR family transcriptional regulator</fullName>
    </submittedName>
</protein>
<keyword evidence="2" id="KW-1185">Reference proteome</keyword>
<accession>A0ACD1AFN8</accession>
<sequence>MKVTVKDCLELPVFQKAVLIAGNQGLDNRVTAVSFFEAGSLSNHMADFHKKNELVLTASFFDVLGEEAQIQTVRSLADHGEAALILLAPETKLESMPRRVLALANELKLPMLVVPPEPTTTYSDIVNEVMEKVLYGDNFANRLISNTIFHLLNFEKHSNFQSAAREAAINNNFQMVILSEDFNPIFSVETRHRTTIAEAIREGIERDVDKSAVYTRIDINGALTYWGPVTINGEKHYMFIVDNEDSYSPGEITKLAEILEIAMGMWKYSPVKDAKAEFIKALRRGNKSLAYCLKDEAMSEGAEILSVFCITGVERDDSLKKITSFEKRTGYEVLKIHEGDEIFGMILKRDHTKSRVSCTELYQELPLGQGAMIFHVTGLDGMEGCSDAFQLINEAWPFIQYIFPHMNVFTKYELALASNCINISIKSDTVKKNYMDLIAPFKTSKEGKSKQLLETLEIFVLDAGMNTSKTAKLMNIHTNTVQYRLKRIREILQADMMGTSIIPGLTVALAVERIEKITRML</sequence>
<dbReference type="EMBL" id="CP042469">
    <property type="protein sequence ID" value="QOX65377.1"/>
    <property type="molecule type" value="Genomic_DNA"/>
</dbReference>